<protein>
    <recommendedName>
        <fullName evidence="1">ER-bound oxygenase mpaB/mpaB'/Rubber oxygenase catalytic domain-containing protein</fullName>
    </recommendedName>
</protein>
<reference evidence="2 3" key="1">
    <citation type="submission" date="2014-02" db="EMBL/GenBank/DDBJ databases">
        <title>The small core and large imbalanced accessory genome model reveals a collaborative survival strategy of Sorangium cellulosum strains in nature.</title>
        <authorList>
            <person name="Han K."/>
            <person name="Peng R."/>
            <person name="Blom J."/>
            <person name="Li Y.-Z."/>
        </authorList>
    </citation>
    <scope>NUCLEOTIDE SEQUENCE [LARGE SCALE GENOMIC DNA]</scope>
    <source>
        <strain evidence="2 3">So0011-07</strain>
    </source>
</reference>
<dbReference type="Proteomes" id="UP000075635">
    <property type="component" value="Unassembled WGS sequence"/>
</dbReference>
<evidence type="ECO:0000259" key="1">
    <source>
        <dbReference type="Pfam" id="PF09995"/>
    </source>
</evidence>
<sequence length="396" mass="43262">MTNATIPARFQDTADARRRFGDQLDRLAPFLLRVDPVADAVVEAFASMPSGQGFRLLEAALARGVVDNDGALAQAPAELRALFAAVDHVPLWVDWEAVNRGGTTFLRTGMLGGILLAMQSLILGYASPGGNKPLVFSGRLREQAPRRLGETSRFVHAVSQVNGMRRSGEGFAITVKVRIMHAQVRRLVRASGRWQTALWGEPVNQHDMVATALLFSVAVLDGFDKLGYHIPLPQKEDLVHLWRYVAYVIGVEQELIPGSYAEARRLAEMIFATQGAPDNDSRLLVEALISSGINSGWNESQRRRAEQLRSIFCTISRAVLGEELADQLGVPRHSSILAVPLLRAVAVASSRAHAMPSLQDFALDLGDRYWQRSVAIALGGRPADFAPPEGFVGRQT</sequence>
<dbReference type="GO" id="GO:0016491">
    <property type="term" value="F:oxidoreductase activity"/>
    <property type="evidence" value="ECO:0007669"/>
    <property type="project" value="InterPro"/>
</dbReference>
<gene>
    <name evidence="2" type="ORF">BE17_34200</name>
</gene>
<dbReference type="PANTHER" id="PTHR37539">
    <property type="entry name" value="SECRETED PROTEIN-RELATED"/>
    <property type="match status" value="1"/>
</dbReference>
<accession>A0A150RMN0</accession>
<evidence type="ECO:0000313" key="2">
    <source>
        <dbReference type="EMBL" id="KYF81401.1"/>
    </source>
</evidence>
<evidence type="ECO:0000313" key="3">
    <source>
        <dbReference type="Proteomes" id="UP000075635"/>
    </source>
</evidence>
<dbReference type="InterPro" id="IPR037473">
    <property type="entry name" value="Lcp-like"/>
</dbReference>
<feature type="domain" description="ER-bound oxygenase mpaB/mpaB'/Rubber oxygenase catalytic" evidence="1">
    <location>
        <begin position="110"/>
        <end position="335"/>
    </location>
</feature>
<comment type="caution">
    <text evidence="2">The sequence shown here is derived from an EMBL/GenBank/DDBJ whole genome shotgun (WGS) entry which is preliminary data.</text>
</comment>
<dbReference type="EMBL" id="JEMB01002401">
    <property type="protein sequence ID" value="KYF81401.1"/>
    <property type="molecule type" value="Genomic_DNA"/>
</dbReference>
<dbReference type="InterPro" id="IPR018713">
    <property type="entry name" value="MPAB/Lcp_cat_dom"/>
</dbReference>
<proteinExistence type="predicted"/>
<organism evidence="2 3">
    <name type="scientific">Sorangium cellulosum</name>
    <name type="common">Polyangium cellulosum</name>
    <dbReference type="NCBI Taxonomy" id="56"/>
    <lineage>
        <taxon>Bacteria</taxon>
        <taxon>Pseudomonadati</taxon>
        <taxon>Myxococcota</taxon>
        <taxon>Polyangia</taxon>
        <taxon>Polyangiales</taxon>
        <taxon>Polyangiaceae</taxon>
        <taxon>Sorangium</taxon>
    </lineage>
</organism>
<dbReference type="PANTHER" id="PTHR37539:SF1">
    <property type="entry name" value="ER-BOUND OXYGENASE MPAB_MPAB'_RUBBER OXYGENASE CATALYTIC DOMAIN-CONTAINING PROTEIN"/>
    <property type="match status" value="1"/>
</dbReference>
<dbReference type="Pfam" id="PF09995">
    <property type="entry name" value="MPAB_Lcp_cat"/>
    <property type="match status" value="1"/>
</dbReference>
<dbReference type="AlphaFoldDB" id="A0A150RMN0"/>
<name>A0A150RMN0_SORCE</name>